<sequence length="169" mass="17859">MDALLITGTVGSGKTTAAETLGDLLAERRIPHAVIDVDWLRRSWPAPAGDPFNGAVTLVNLRAVAGNFRAAGAERLVLAGVIESRAERAAYQDAVGAPLTVCRLEVDLAEVRQRLTRRHASDPGGLSWHLNRSGELDRILVDARVEDVVVPGAGPAAQVAEKVASAVGW</sequence>
<evidence type="ECO:0008006" key="3">
    <source>
        <dbReference type="Google" id="ProtNLM"/>
    </source>
</evidence>
<evidence type="ECO:0000313" key="1">
    <source>
        <dbReference type="EMBL" id="GIE93366.1"/>
    </source>
</evidence>
<proteinExistence type="predicted"/>
<dbReference type="AlphaFoldDB" id="A0A919MMV9"/>
<accession>A0A919MMV9</accession>
<gene>
    <name evidence="1" type="ORF">Ari01nite_08310</name>
</gene>
<protein>
    <recommendedName>
        <fullName evidence="3">Adenylylsulfate kinase</fullName>
    </recommendedName>
</protein>
<dbReference type="SUPFAM" id="SSF52540">
    <property type="entry name" value="P-loop containing nucleoside triphosphate hydrolases"/>
    <property type="match status" value="1"/>
</dbReference>
<dbReference type="Proteomes" id="UP000636960">
    <property type="component" value="Unassembled WGS sequence"/>
</dbReference>
<dbReference type="EMBL" id="BOMV01000007">
    <property type="protein sequence ID" value="GIE93366.1"/>
    <property type="molecule type" value="Genomic_DNA"/>
</dbReference>
<dbReference type="InterPro" id="IPR027417">
    <property type="entry name" value="P-loop_NTPase"/>
</dbReference>
<name>A0A919MMV9_9ACTN</name>
<reference evidence="1" key="1">
    <citation type="submission" date="2021-01" db="EMBL/GenBank/DDBJ databases">
        <title>Whole genome shotgun sequence of Actinoplanes rishiriensis NBRC 108556.</title>
        <authorList>
            <person name="Komaki H."/>
            <person name="Tamura T."/>
        </authorList>
    </citation>
    <scope>NUCLEOTIDE SEQUENCE</scope>
    <source>
        <strain evidence="1">NBRC 108556</strain>
    </source>
</reference>
<dbReference type="Gene3D" id="3.40.50.300">
    <property type="entry name" value="P-loop containing nucleotide triphosphate hydrolases"/>
    <property type="match status" value="1"/>
</dbReference>
<evidence type="ECO:0000313" key="2">
    <source>
        <dbReference type="Proteomes" id="UP000636960"/>
    </source>
</evidence>
<dbReference type="RefSeq" id="WP_203779513.1">
    <property type="nucleotide sequence ID" value="NZ_BOMV01000007.1"/>
</dbReference>
<organism evidence="1 2">
    <name type="scientific">Paractinoplanes rishiriensis</name>
    <dbReference type="NCBI Taxonomy" id="1050105"/>
    <lineage>
        <taxon>Bacteria</taxon>
        <taxon>Bacillati</taxon>
        <taxon>Actinomycetota</taxon>
        <taxon>Actinomycetes</taxon>
        <taxon>Micromonosporales</taxon>
        <taxon>Micromonosporaceae</taxon>
        <taxon>Paractinoplanes</taxon>
    </lineage>
</organism>
<keyword evidence="2" id="KW-1185">Reference proteome</keyword>
<comment type="caution">
    <text evidence="1">The sequence shown here is derived from an EMBL/GenBank/DDBJ whole genome shotgun (WGS) entry which is preliminary data.</text>
</comment>